<dbReference type="Pfam" id="PF13649">
    <property type="entry name" value="Methyltransf_25"/>
    <property type="match status" value="1"/>
</dbReference>
<evidence type="ECO:0000259" key="1">
    <source>
        <dbReference type="Pfam" id="PF13649"/>
    </source>
</evidence>
<gene>
    <name evidence="2" type="ORF">GCM10023184_00670</name>
</gene>
<dbReference type="CDD" id="cd02440">
    <property type="entry name" value="AdoMet_MTases"/>
    <property type="match status" value="1"/>
</dbReference>
<dbReference type="InterPro" id="IPR041698">
    <property type="entry name" value="Methyltransf_25"/>
</dbReference>
<reference evidence="3" key="1">
    <citation type="journal article" date="2019" name="Int. J. Syst. Evol. Microbiol.">
        <title>The Global Catalogue of Microorganisms (GCM) 10K type strain sequencing project: providing services to taxonomists for standard genome sequencing and annotation.</title>
        <authorList>
            <consortium name="The Broad Institute Genomics Platform"/>
            <consortium name="The Broad Institute Genome Sequencing Center for Infectious Disease"/>
            <person name="Wu L."/>
            <person name="Ma J."/>
        </authorList>
    </citation>
    <scope>NUCLEOTIDE SEQUENCE [LARGE SCALE GENOMIC DNA]</scope>
    <source>
        <strain evidence="3">JCM 17919</strain>
    </source>
</reference>
<dbReference type="Gene3D" id="3.40.50.150">
    <property type="entry name" value="Vaccinia Virus protein VP39"/>
    <property type="match status" value="1"/>
</dbReference>
<sequence length="245" mass="27076">MSLLPLQQVFDGLAPYYHLPDLLSFRVADRLRRNVVRAALRPADRTVIDLMCGSGNNRKWLTGRQPLHYTGYDVSPAMIREARRRYGASAGVDFFERDLLREDCGAGAADLVLCSYGLKCIPPADYEAFVCLVDRAIGQQGRFCFLEFQYPSAPFPRRLAKAYLKWICRPLNGLVAGNSMATRALEARLQFPVDTERWCALFAAKGIAVALRRRFGGAVIELEGQRIAAQSCAAGTQAVAPDGVS</sequence>
<proteinExistence type="predicted"/>
<protein>
    <recommendedName>
        <fullName evidence="1">Methyltransferase domain-containing protein</fullName>
    </recommendedName>
</protein>
<feature type="domain" description="Methyltransferase" evidence="1">
    <location>
        <begin position="47"/>
        <end position="138"/>
    </location>
</feature>
<accession>A0ABP8G4F6</accession>
<dbReference type="RefSeq" id="WP_345252584.1">
    <property type="nucleotide sequence ID" value="NZ_BAABGY010000001.1"/>
</dbReference>
<comment type="caution">
    <text evidence="2">The sequence shown here is derived from an EMBL/GenBank/DDBJ whole genome shotgun (WGS) entry which is preliminary data.</text>
</comment>
<name>A0ABP8G4F6_9BACT</name>
<keyword evidence="3" id="KW-1185">Reference proteome</keyword>
<evidence type="ECO:0000313" key="2">
    <source>
        <dbReference type="EMBL" id="GAA4317140.1"/>
    </source>
</evidence>
<dbReference type="SUPFAM" id="SSF53335">
    <property type="entry name" value="S-adenosyl-L-methionine-dependent methyltransferases"/>
    <property type="match status" value="1"/>
</dbReference>
<dbReference type="Proteomes" id="UP001501725">
    <property type="component" value="Unassembled WGS sequence"/>
</dbReference>
<dbReference type="InterPro" id="IPR029063">
    <property type="entry name" value="SAM-dependent_MTases_sf"/>
</dbReference>
<organism evidence="2 3">
    <name type="scientific">Flaviaesturariibacter amylovorans</name>
    <dbReference type="NCBI Taxonomy" id="1084520"/>
    <lineage>
        <taxon>Bacteria</taxon>
        <taxon>Pseudomonadati</taxon>
        <taxon>Bacteroidota</taxon>
        <taxon>Chitinophagia</taxon>
        <taxon>Chitinophagales</taxon>
        <taxon>Chitinophagaceae</taxon>
        <taxon>Flaviaestuariibacter</taxon>
    </lineage>
</organism>
<dbReference type="EMBL" id="BAABGY010000001">
    <property type="protein sequence ID" value="GAA4317140.1"/>
    <property type="molecule type" value="Genomic_DNA"/>
</dbReference>
<evidence type="ECO:0000313" key="3">
    <source>
        <dbReference type="Proteomes" id="UP001501725"/>
    </source>
</evidence>